<dbReference type="InterPro" id="IPR038050">
    <property type="entry name" value="Neuro_actylchol_rec"/>
</dbReference>
<feature type="domain" description="Neurotransmitter-gated ion-channel ligand-binding" evidence="6">
    <location>
        <begin position="23"/>
        <end position="197"/>
    </location>
</feature>
<dbReference type="CDD" id="cd19051">
    <property type="entry name" value="LGIC_TM_cation"/>
    <property type="match status" value="1"/>
</dbReference>
<dbReference type="GO" id="GO:0016020">
    <property type="term" value="C:membrane"/>
    <property type="evidence" value="ECO:0007669"/>
    <property type="project" value="UniProtKB-SubCell"/>
</dbReference>
<evidence type="ECO:0000256" key="3">
    <source>
        <dbReference type="ARBA" id="ARBA00022989"/>
    </source>
</evidence>
<evidence type="ECO:0000256" key="1">
    <source>
        <dbReference type="ARBA" id="ARBA00004141"/>
    </source>
</evidence>
<organism evidence="8 9">
    <name type="scientific">Caenorhabditis angaria</name>
    <dbReference type="NCBI Taxonomy" id="860376"/>
    <lineage>
        <taxon>Eukaryota</taxon>
        <taxon>Metazoa</taxon>
        <taxon>Ecdysozoa</taxon>
        <taxon>Nematoda</taxon>
        <taxon>Chromadorea</taxon>
        <taxon>Rhabditida</taxon>
        <taxon>Rhabditina</taxon>
        <taxon>Rhabditomorpha</taxon>
        <taxon>Rhabditoidea</taxon>
        <taxon>Rhabditidae</taxon>
        <taxon>Peloderinae</taxon>
        <taxon>Caenorhabditis</taxon>
    </lineage>
</organism>
<feature type="transmembrane region" description="Helical" evidence="5">
    <location>
        <begin position="260"/>
        <end position="281"/>
    </location>
</feature>
<keyword evidence="9" id="KW-1185">Reference proteome</keyword>
<dbReference type="PROSITE" id="PS00236">
    <property type="entry name" value="NEUROTR_ION_CHANNEL"/>
    <property type="match status" value="1"/>
</dbReference>
<evidence type="ECO:0000313" key="9">
    <source>
        <dbReference type="Proteomes" id="UP001152747"/>
    </source>
</evidence>
<gene>
    <name evidence="8" type="ORF">CAMP_LOCUS17428</name>
</gene>
<dbReference type="GO" id="GO:0004888">
    <property type="term" value="F:transmembrane signaling receptor activity"/>
    <property type="evidence" value="ECO:0007669"/>
    <property type="project" value="InterPro"/>
</dbReference>
<feature type="transmembrane region" description="Helical" evidence="5">
    <location>
        <begin position="301"/>
        <end position="322"/>
    </location>
</feature>
<comment type="caution">
    <text evidence="8">The sequence shown here is derived from an EMBL/GenBank/DDBJ whole genome shotgun (WGS) entry which is preliminary data.</text>
</comment>
<dbReference type="InterPro" id="IPR036719">
    <property type="entry name" value="Neuro-gated_channel_TM_sf"/>
</dbReference>
<dbReference type="GO" id="GO:0005230">
    <property type="term" value="F:extracellular ligand-gated monoatomic ion channel activity"/>
    <property type="evidence" value="ECO:0007669"/>
    <property type="project" value="InterPro"/>
</dbReference>
<feature type="transmembrane region" description="Helical" evidence="5">
    <location>
        <begin position="199"/>
        <end position="221"/>
    </location>
</feature>
<dbReference type="EMBL" id="CANHGI010000006">
    <property type="protein sequence ID" value="CAI5454791.1"/>
    <property type="molecule type" value="Genomic_DNA"/>
</dbReference>
<dbReference type="Gene3D" id="2.70.170.10">
    <property type="entry name" value="Neurotransmitter-gated ion-channel ligand-binding domain"/>
    <property type="match status" value="1"/>
</dbReference>
<comment type="similarity">
    <text evidence="5">Belongs to the ligand-gated ion channel (TC 1.A.9) family.</text>
</comment>
<dbReference type="PANTHER" id="PTHR18945">
    <property type="entry name" value="NEUROTRANSMITTER GATED ION CHANNEL"/>
    <property type="match status" value="1"/>
</dbReference>
<dbReference type="InterPro" id="IPR006201">
    <property type="entry name" value="Neur_channel"/>
</dbReference>
<dbReference type="InterPro" id="IPR006202">
    <property type="entry name" value="Neur_chan_lig-bd"/>
</dbReference>
<keyword evidence="5" id="KW-0813">Transport</keyword>
<keyword evidence="5" id="KW-0407">Ion channel</keyword>
<name>A0A9P1IYP6_9PELO</name>
<dbReference type="InterPro" id="IPR018000">
    <property type="entry name" value="Neurotransmitter_ion_chnl_CS"/>
</dbReference>
<dbReference type="SUPFAM" id="SSF63712">
    <property type="entry name" value="Nicotinic receptor ligand binding domain-like"/>
    <property type="match status" value="1"/>
</dbReference>
<keyword evidence="5" id="KW-0406">Ion transport</keyword>
<keyword evidence="4 5" id="KW-0472">Membrane</keyword>
<dbReference type="PRINTS" id="PR00252">
    <property type="entry name" value="NRIONCHANNEL"/>
</dbReference>
<feature type="domain" description="Neurotransmitter-gated ion-channel transmembrane" evidence="7">
    <location>
        <begin position="219"/>
        <end position="276"/>
    </location>
</feature>
<dbReference type="CDD" id="cd18989">
    <property type="entry name" value="LGIC_ECD_cation"/>
    <property type="match status" value="1"/>
</dbReference>
<comment type="subcellular location">
    <subcellularLocation>
        <location evidence="1">Membrane</location>
        <topology evidence="1">Multi-pass membrane protein</topology>
    </subcellularLocation>
</comment>
<dbReference type="Pfam" id="PF02931">
    <property type="entry name" value="Neur_chan_LBD"/>
    <property type="match status" value="1"/>
</dbReference>
<evidence type="ECO:0000259" key="6">
    <source>
        <dbReference type="Pfam" id="PF02931"/>
    </source>
</evidence>
<evidence type="ECO:0000313" key="8">
    <source>
        <dbReference type="EMBL" id="CAI5454791.1"/>
    </source>
</evidence>
<protein>
    <recommendedName>
        <fullName evidence="10">Neurotransmitter-gated ion-channel ligand-binding domain-containing protein</fullName>
    </recommendedName>
</protein>
<evidence type="ECO:0000256" key="4">
    <source>
        <dbReference type="ARBA" id="ARBA00023136"/>
    </source>
</evidence>
<dbReference type="Proteomes" id="UP001152747">
    <property type="component" value="Unassembled WGS sequence"/>
</dbReference>
<keyword evidence="3 5" id="KW-1133">Transmembrane helix</keyword>
<evidence type="ECO:0000256" key="5">
    <source>
        <dbReference type="RuleBase" id="RU000687"/>
    </source>
</evidence>
<dbReference type="SUPFAM" id="SSF90112">
    <property type="entry name" value="Neurotransmitter-gated ion-channel transmembrane pore"/>
    <property type="match status" value="1"/>
</dbReference>
<dbReference type="AlphaFoldDB" id="A0A9P1IYP6"/>
<dbReference type="Pfam" id="PF02932">
    <property type="entry name" value="Neur_chan_memb"/>
    <property type="match status" value="1"/>
</dbReference>
<sequence length="337" mass="39354">MENLFFNKSINILIYTLYLSNITLIDIDEPKEQMTVIMELVQSWKDVRLRWERQNWSDITSIFTRLDKIWSPPLMVFGASEVVQHRDQVSRMARIDHRGVVDSHIPLKMTTNCNMNMAEFPFDNQICEIQIGLPSFYASQFEIFLQVPQDIAQSCELGNSAWHVIDIIIDSEKIRPKDYMTDVIKTAVLKLHLKRNPMYYMYMIVLPTFIINGISMAGVFWESGEKMERLTIGLTHIMTLTFILGIIADKLPKTAVIPLLGKYIIFGLVTMIFAMIFSTNLDKLSISKFGGKRYKKTHNQLRGFFIISFQFINWLGTIYVLWRFMDFEETFGDKKCF</sequence>
<dbReference type="FunFam" id="2.70.170.10:FF:000027">
    <property type="entry name" value="Ligand-Gated ion Channel"/>
    <property type="match status" value="1"/>
</dbReference>
<keyword evidence="2 5" id="KW-0812">Transmembrane</keyword>
<reference evidence="8" key="1">
    <citation type="submission" date="2022-11" db="EMBL/GenBank/DDBJ databases">
        <authorList>
            <person name="Kikuchi T."/>
        </authorList>
    </citation>
    <scope>NUCLEOTIDE SEQUENCE</scope>
    <source>
        <strain evidence="8">PS1010</strain>
    </source>
</reference>
<feature type="transmembrane region" description="Helical" evidence="5">
    <location>
        <begin position="230"/>
        <end position="248"/>
    </location>
</feature>
<proteinExistence type="inferred from homology"/>
<evidence type="ECO:0000256" key="2">
    <source>
        <dbReference type="ARBA" id="ARBA00022692"/>
    </source>
</evidence>
<evidence type="ECO:0000259" key="7">
    <source>
        <dbReference type="Pfam" id="PF02932"/>
    </source>
</evidence>
<dbReference type="InterPro" id="IPR036734">
    <property type="entry name" value="Neur_chan_lig-bd_sf"/>
</dbReference>
<dbReference type="InterPro" id="IPR006029">
    <property type="entry name" value="Neurotrans-gated_channel_TM"/>
</dbReference>
<accession>A0A9P1IYP6</accession>
<dbReference type="OrthoDB" id="5866477at2759"/>
<evidence type="ECO:0008006" key="10">
    <source>
        <dbReference type="Google" id="ProtNLM"/>
    </source>
</evidence>
<dbReference type="Gene3D" id="1.20.58.390">
    <property type="entry name" value="Neurotransmitter-gated ion-channel transmembrane domain"/>
    <property type="match status" value="1"/>
</dbReference>